<gene>
    <name evidence="1" type="ORF">SBAD_LOCUS4322</name>
</gene>
<dbReference type="WBParaSite" id="SBAD_0000451001-mRNA-1">
    <property type="protein sequence ID" value="SBAD_0000451001-mRNA-1"/>
    <property type="gene ID" value="SBAD_0000451001"/>
</dbReference>
<evidence type="ECO:0000313" key="2">
    <source>
        <dbReference type="Proteomes" id="UP000270296"/>
    </source>
</evidence>
<dbReference type="AlphaFoldDB" id="A0A183IL26"/>
<reference evidence="3" key="1">
    <citation type="submission" date="2016-06" db="UniProtKB">
        <authorList>
            <consortium name="WormBaseParasite"/>
        </authorList>
    </citation>
    <scope>IDENTIFICATION</scope>
</reference>
<dbReference type="OrthoDB" id="28245at2759"/>
<proteinExistence type="predicted"/>
<keyword evidence="2" id="KW-1185">Reference proteome</keyword>
<name>A0A183IL26_9BILA</name>
<dbReference type="EMBL" id="UZAM01008251">
    <property type="protein sequence ID" value="VDP04015.1"/>
    <property type="molecule type" value="Genomic_DNA"/>
</dbReference>
<evidence type="ECO:0000313" key="1">
    <source>
        <dbReference type="EMBL" id="VDP04015.1"/>
    </source>
</evidence>
<evidence type="ECO:0000313" key="3">
    <source>
        <dbReference type="WBParaSite" id="SBAD_0000451001-mRNA-1"/>
    </source>
</evidence>
<reference evidence="1 2" key="2">
    <citation type="submission" date="2018-11" db="EMBL/GenBank/DDBJ databases">
        <authorList>
            <consortium name="Pathogen Informatics"/>
        </authorList>
    </citation>
    <scope>NUCLEOTIDE SEQUENCE [LARGE SCALE GENOMIC DNA]</scope>
</reference>
<accession>A0A183IL26</accession>
<dbReference type="Proteomes" id="UP000270296">
    <property type="component" value="Unassembled WGS sequence"/>
</dbReference>
<protein>
    <submittedName>
        <fullName evidence="3">Neurofibromin</fullName>
    </submittedName>
</protein>
<organism evidence="3">
    <name type="scientific">Soboliphyme baturini</name>
    <dbReference type="NCBI Taxonomy" id="241478"/>
    <lineage>
        <taxon>Eukaryota</taxon>
        <taxon>Metazoa</taxon>
        <taxon>Ecdysozoa</taxon>
        <taxon>Nematoda</taxon>
        <taxon>Enoplea</taxon>
        <taxon>Dorylaimia</taxon>
        <taxon>Dioctophymatida</taxon>
        <taxon>Dioctophymatoidea</taxon>
        <taxon>Soboliphymatidae</taxon>
        <taxon>Soboliphyme</taxon>
    </lineage>
</organism>
<sequence length="675" mass="76200">MMQGIMKVQSTEKPLQWVTFLITRFEDQLPVKSGPLKRKARLLISQSQACLVNVSRLKFSMVVGGLVKILQAVNATKCCSEQDLFDSQIIILDTLEQCLSQDVLTRTDEAVNAKIIIQEMCLKVLEEIYHATCGAPCPARLSKQKLYFDSVKKVLKMKITHTGKQPLLAAACIAGVKLCKAATYIDIVDSANVFFALLQSVIDCIKNFLFSPARPLFKYPTSSEIDVMIDCFVALFRLNYNNEIFRMCLNAQSAIPHQLVLVMALYRIAVQLRLSWWPKITLVYSRSNELRNMLNETITRVSQAATSVSLASGFACSGYVPLKVSQSLQKVSHLTGKLRDRASVSSTAEELSPTRKLLFWLIRLMCIEPTLFLNYHCEKKIDSDVGDFQNSTLELMNGLVSLIGNADQLPELITEVMEAILCLHQPCNILQWNPISRLSSMETFWYINSQVVFTVCQKLLHHQLRNYPDILRWLKQLLMCRNAFLASNRDICNFGASEQLCKQAALKLETICFLYLWSLDNSAAVTALSMFRLICKEMEICYSPEELPQKYMAFSCLADSNDLQTIGRVALQKSINSYLRKQTLPCVGCCQAWQDTYVYWQDFARYLKSYPKSKFDDSSQLIENLTNLLACPKTQRNVDVDSDLILKLWANMSGFLCASAASGGVSSNTLLNSSM</sequence>